<gene>
    <name evidence="2" type="ORF">ACFQ4B_11685</name>
</gene>
<protein>
    <submittedName>
        <fullName evidence="2">DUF3995 domain-containing protein</fullName>
    </submittedName>
</protein>
<reference evidence="3" key="1">
    <citation type="journal article" date="2019" name="Int. J. Syst. Evol. Microbiol.">
        <title>The Global Catalogue of Microorganisms (GCM) 10K type strain sequencing project: providing services to taxonomists for standard genome sequencing and annotation.</title>
        <authorList>
            <consortium name="The Broad Institute Genomics Platform"/>
            <consortium name="The Broad Institute Genome Sequencing Center for Infectious Disease"/>
            <person name="Wu L."/>
            <person name="Ma J."/>
        </authorList>
    </citation>
    <scope>NUCLEOTIDE SEQUENCE [LARGE SCALE GENOMIC DNA]</scope>
    <source>
        <strain evidence="3">CCUG 53270</strain>
    </source>
</reference>
<evidence type="ECO:0000256" key="1">
    <source>
        <dbReference type="SAM" id="Phobius"/>
    </source>
</evidence>
<comment type="caution">
    <text evidence="2">The sequence shown here is derived from an EMBL/GenBank/DDBJ whole genome shotgun (WGS) entry which is preliminary data.</text>
</comment>
<dbReference type="Pfam" id="PF13160">
    <property type="entry name" value="DUF3995"/>
    <property type="match status" value="1"/>
</dbReference>
<dbReference type="RefSeq" id="WP_345587342.1">
    <property type="nucleotide sequence ID" value="NZ_BAABJG010000006.1"/>
</dbReference>
<keyword evidence="3" id="KW-1185">Reference proteome</keyword>
<proteinExistence type="predicted"/>
<sequence length="140" mass="15533">MKFVMIISALSLLSCIGILHVYWAFGGRWGSAAAIPTRTGTGKPVFVPGKVGTLIVAVLLFGVCSVLLIQSGYVPYCKPMVWTRWGCMACTIVFFLRAIGDFNYIGFFKKITHSNFARNDTWLYSPLCFFFGLAYGIVCF</sequence>
<evidence type="ECO:0000313" key="3">
    <source>
        <dbReference type="Proteomes" id="UP001597180"/>
    </source>
</evidence>
<feature type="transmembrane region" description="Helical" evidence="1">
    <location>
        <begin position="81"/>
        <end position="100"/>
    </location>
</feature>
<accession>A0ABW3ULM7</accession>
<organism evidence="2 3">
    <name type="scientific">Paenibacillus vulneris</name>
    <dbReference type="NCBI Taxonomy" id="1133364"/>
    <lineage>
        <taxon>Bacteria</taxon>
        <taxon>Bacillati</taxon>
        <taxon>Bacillota</taxon>
        <taxon>Bacilli</taxon>
        <taxon>Bacillales</taxon>
        <taxon>Paenibacillaceae</taxon>
        <taxon>Paenibacillus</taxon>
    </lineage>
</organism>
<feature type="transmembrane region" description="Helical" evidence="1">
    <location>
        <begin position="121"/>
        <end position="138"/>
    </location>
</feature>
<keyword evidence="1" id="KW-1133">Transmembrane helix</keyword>
<dbReference type="EMBL" id="JBHTLU010000013">
    <property type="protein sequence ID" value="MFD1220786.1"/>
    <property type="molecule type" value="Genomic_DNA"/>
</dbReference>
<keyword evidence="1" id="KW-0472">Membrane</keyword>
<dbReference type="PROSITE" id="PS51257">
    <property type="entry name" value="PROKAR_LIPOPROTEIN"/>
    <property type="match status" value="1"/>
</dbReference>
<name>A0ABW3ULM7_9BACL</name>
<dbReference type="InterPro" id="IPR025058">
    <property type="entry name" value="DUF3995"/>
</dbReference>
<feature type="transmembrane region" description="Helical" evidence="1">
    <location>
        <begin position="45"/>
        <end position="69"/>
    </location>
</feature>
<feature type="transmembrane region" description="Helical" evidence="1">
    <location>
        <begin position="6"/>
        <end position="25"/>
    </location>
</feature>
<evidence type="ECO:0000313" key="2">
    <source>
        <dbReference type="EMBL" id="MFD1220786.1"/>
    </source>
</evidence>
<dbReference type="Proteomes" id="UP001597180">
    <property type="component" value="Unassembled WGS sequence"/>
</dbReference>
<keyword evidence="1" id="KW-0812">Transmembrane</keyword>